<evidence type="ECO:0000256" key="2">
    <source>
        <dbReference type="ARBA" id="ARBA00022801"/>
    </source>
</evidence>
<dbReference type="EMBL" id="BSOH01000021">
    <property type="protein sequence ID" value="GLR18514.1"/>
    <property type="molecule type" value="Genomic_DNA"/>
</dbReference>
<reference evidence="3" key="1">
    <citation type="journal article" date="2014" name="Int. J. Syst. Evol. Microbiol.">
        <title>Complete genome sequence of Corynebacterium casei LMG S-19264T (=DSM 44701T), isolated from a smear-ripened cheese.</title>
        <authorList>
            <consortium name="US DOE Joint Genome Institute (JGI-PGF)"/>
            <person name="Walter F."/>
            <person name="Albersmeier A."/>
            <person name="Kalinowski J."/>
            <person name="Ruckert C."/>
        </authorList>
    </citation>
    <scope>NUCLEOTIDE SEQUENCE</scope>
    <source>
        <strain evidence="3">NBRC 108769</strain>
    </source>
</reference>
<dbReference type="SUPFAM" id="SSF53474">
    <property type="entry name" value="alpha/beta-Hydrolases"/>
    <property type="match status" value="1"/>
</dbReference>
<reference evidence="3" key="2">
    <citation type="submission" date="2023-01" db="EMBL/GenBank/DDBJ databases">
        <title>Draft genome sequence of Portibacter lacus strain NBRC 108769.</title>
        <authorList>
            <person name="Sun Q."/>
            <person name="Mori K."/>
        </authorList>
    </citation>
    <scope>NUCLEOTIDE SEQUENCE</scope>
    <source>
        <strain evidence="3">NBRC 108769</strain>
    </source>
</reference>
<dbReference type="InterPro" id="IPR029058">
    <property type="entry name" value="AB_hydrolase_fold"/>
</dbReference>
<dbReference type="InterPro" id="IPR000801">
    <property type="entry name" value="Esterase-like"/>
</dbReference>
<keyword evidence="2" id="KW-0378">Hydrolase</keyword>
<evidence type="ECO:0000313" key="3">
    <source>
        <dbReference type="EMBL" id="GLR18514.1"/>
    </source>
</evidence>
<dbReference type="AlphaFoldDB" id="A0AA37SS88"/>
<name>A0AA37SS88_9BACT</name>
<evidence type="ECO:0000256" key="1">
    <source>
        <dbReference type="ARBA" id="ARBA00005622"/>
    </source>
</evidence>
<comment type="similarity">
    <text evidence="1">Belongs to the esterase D family.</text>
</comment>
<organism evidence="3 4">
    <name type="scientific">Portibacter lacus</name>
    <dbReference type="NCBI Taxonomy" id="1099794"/>
    <lineage>
        <taxon>Bacteria</taxon>
        <taxon>Pseudomonadati</taxon>
        <taxon>Bacteroidota</taxon>
        <taxon>Saprospiria</taxon>
        <taxon>Saprospirales</taxon>
        <taxon>Haliscomenobacteraceae</taxon>
        <taxon>Portibacter</taxon>
    </lineage>
</organism>
<sequence>MSIFKILVFVMLGNIVFGQDMGHNKSKNPIILGEAIELQSDILNESRTLNIYLPAGYDEKNAETYPVIYLLDGGLDEDFIHIVGLVQFASFSWINMIPPTIVVGIKNVDRKKDFTFPTTIAADLVDFPTTGFSENFISFIEQEVQPYIQTNYNTSGYKTIIGQSLGGLLATEILFKKPDLFDRYIIVSPSLWWDNQSLLKIKRKPIANKSIFVAVGKEGKIMKNDAKALYKSLKPLKNIGFKYLKEQDHGDALHLAVYAAFEKFKK</sequence>
<protein>
    <submittedName>
        <fullName evidence="3">Esterase</fullName>
    </submittedName>
</protein>
<comment type="caution">
    <text evidence="3">The sequence shown here is derived from an EMBL/GenBank/DDBJ whole genome shotgun (WGS) entry which is preliminary data.</text>
</comment>
<dbReference type="RefSeq" id="WP_235295189.1">
    <property type="nucleotide sequence ID" value="NZ_BSOH01000021.1"/>
</dbReference>
<dbReference type="GO" id="GO:0016788">
    <property type="term" value="F:hydrolase activity, acting on ester bonds"/>
    <property type="evidence" value="ECO:0007669"/>
    <property type="project" value="TreeGrafter"/>
</dbReference>
<dbReference type="Pfam" id="PF00756">
    <property type="entry name" value="Esterase"/>
    <property type="match status" value="1"/>
</dbReference>
<dbReference type="Proteomes" id="UP001156666">
    <property type="component" value="Unassembled WGS sequence"/>
</dbReference>
<dbReference type="Gene3D" id="3.40.50.1820">
    <property type="entry name" value="alpha/beta hydrolase"/>
    <property type="match status" value="1"/>
</dbReference>
<proteinExistence type="inferred from homology"/>
<dbReference type="PANTHER" id="PTHR40841">
    <property type="entry name" value="SIDEROPHORE TRIACETYLFUSARININE C ESTERASE"/>
    <property type="match status" value="1"/>
</dbReference>
<accession>A0AA37SS88</accession>
<keyword evidence="4" id="KW-1185">Reference proteome</keyword>
<dbReference type="InterPro" id="IPR052558">
    <property type="entry name" value="Siderophore_Hydrolase_D"/>
</dbReference>
<dbReference type="PANTHER" id="PTHR40841:SF2">
    <property type="entry name" value="SIDEROPHORE-DEGRADING ESTERASE (EUROFUNG)"/>
    <property type="match status" value="1"/>
</dbReference>
<evidence type="ECO:0000313" key="4">
    <source>
        <dbReference type="Proteomes" id="UP001156666"/>
    </source>
</evidence>
<gene>
    <name evidence="3" type="ORF">GCM10007940_31300</name>
</gene>